<dbReference type="Proteomes" id="UP000284605">
    <property type="component" value="Unassembled WGS sequence"/>
</dbReference>
<dbReference type="SUPFAM" id="SSF53335">
    <property type="entry name" value="S-adenosyl-L-methionine-dependent methyltransferases"/>
    <property type="match status" value="1"/>
</dbReference>
<dbReference type="AlphaFoldDB" id="A0A418WGG5"/>
<evidence type="ECO:0000259" key="1">
    <source>
        <dbReference type="Pfam" id="PF08242"/>
    </source>
</evidence>
<dbReference type="RefSeq" id="WP_119780377.1">
    <property type="nucleotide sequence ID" value="NZ_QYUK01000011.1"/>
</dbReference>
<dbReference type="GO" id="GO:0008168">
    <property type="term" value="F:methyltransferase activity"/>
    <property type="evidence" value="ECO:0007669"/>
    <property type="project" value="UniProtKB-KW"/>
</dbReference>
<dbReference type="EMBL" id="QYUK01000011">
    <property type="protein sequence ID" value="RJF89125.1"/>
    <property type="molecule type" value="Genomic_DNA"/>
</dbReference>
<keyword evidence="3" id="KW-1185">Reference proteome</keyword>
<protein>
    <submittedName>
        <fullName evidence="2">Class I SAM-dependent methyltransferase</fullName>
    </submittedName>
</protein>
<dbReference type="InterPro" id="IPR013217">
    <property type="entry name" value="Methyltransf_12"/>
</dbReference>
<name>A0A418WGG5_9PROT</name>
<feature type="domain" description="Methyltransferase type 12" evidence="1">
    <location>
        <begin position="65"/>
        <end position="161"/>
    </location>
</feature>
<keyword evidence="2" id="KW-0489">Methyltransferase</keyword>
<sequence>MKNADDAAARRDALVARHYEALPYPARAARDEKIRLIEGSPSALPEIEHWIFGGHLPARLRVLFAGGGTGDGCIMLAQQLADRGVEAQITHLDLSAPAQKIAAERAAVRGLDIRFVGGSILDVEKLGLGPFDYIDCCGVLHHLEDPAAGLAALRGTLAPGGGMGLMVYGQIGRSGVYDVQDALRLLSPEDEAPAARLGIARRLLPNLPATNRLRRNEAVNDHLVGGDAGIFDLLLHSRDRAYAIEDFVALVEDAGLGLASLIDPARYAPETYLNDPTLGRAAAALRPRERAMLAERLAGNIARHIAYVVGPDHQTPPPDPADHSLVPVWSRTGSGEMIAALGSDRVLKLSLDGLSLRFPLPQQAPAILKAIDGKAALREIARVVGPAAFDRAWPQTYAVLNGISRLFLRRP</sequence>
<evidence type="ECO:0000313" key="2">
    <source>
        <dbReference type="EMBL" id="RJF89125.1"/>
    </source>
</evidence>
<accession>A0A418WGG5</accession>
<dbReference type="OrthoDB" id="649979at2"/>
<dbReference type="CDD" id="cd02440">
    <property type="entry name" value="AdoMet_MTases"/>
    <property type="match status" value="1"/>
</dbReference>
<dbReference type="Gene3D" id="3.40.50.150">
    <property type="entry name" value="Vaccinia Virus protein VP39"/>
    <property type="match status" value="1"/>
</dbReference>
<dbReference type="GO" id="GO:0032259">
    <property type="term" value="P:methylation"/>
    <property type="evidence" value="ECO:0007669"/>
    <property type="project" value="UniProtKB-KW"/>
</dbReference>
<evidence type="ECO:0000313" key="3">
    <source>
        <dbReference type="Proteomes" id="UP000284605"/>
    </source>
</evidence>
<proteinExistence type="predicted"/>
<reference evidence="2 3" key="1">
    <citation type="submission" date="2018-09" db="EMBL/GenBank/DDBJ databases">
        <authorList>
            <person name="Zhu H."/>
        </authorList>
    </citation>
    <scope>NUCLEOTIDE SEQUENCE [LARGE SCALE GENOMIC DNA]</scope>
    <source>
        <strain evidence="2 3">K1W22B-8</strain>
    </source>
</reference>
<gene>
    <name evidence="2" type="ORF">D3874_20860</name>
</gene>
<dbReference type="InterPro" id="IPR029063">
    <property type="entry name" value="SAM-dependent_MTases_sf"/>
</dbReference>
<keyword evidence="2" id="KW-0808">Transferase</keyword>
<comment type="caution">
    <text evidence="2">The sequence shown here is derived from an EMBL/GenBank/DDBJ whole genome shotgun (WGS) entry which is preliminary data.</text>
</comment>
<dbReference type="Pfam" id="PF08242">
    <property type="entry name" value="Methyltransf_12"/>
    <property type="match status" value="1"/>
</dbReference>
<organism evidence="2 3">
    <name type="scientific">Oleomonas cavernae</name>
    <dbReference type="NCBI Taxonomy" id="2320859"/>
    <lineage>
        <taxon>Bacteria</taxon>
        <taxon>Pseudomonadati</taxon>
        <taxon>Pseudomonadota</taxon>
        <taxon>Alphaproteobacteria</taxon>
        <taxon>Acetobacterales</taxon>
        <taxon>Acetobacteraceae</taxon>
        <taxon>Oleomonas</taxon>
    </lineage>
</organism>